<name>A0ABP3CZ44_9BURK</name>
<keyword evidence="2" id="KW-1185">Reference proteome</keyword>
<organism evidence="1 2">
    <name type="scientific">Castellaniella daejeonensis</name>
    <dbReference type="NCBI Taxonomy" id="659013"/>
    <lineage>
        <taxon>Bacteria</taxon>
        <taxon>Pseudomonadati</taxon>
        <taxon>Pseudomonadota</taxon>
        <taxon>Betaproteobacteria</taxon>
        <taxon>Burkholderiales</taxon>
        <taxon>Alcaligenaceae</taxon>
        <taxon>Castellaniella</taxon>
    </lineage>
</organism>
<proteinExistence type="predicted"/>
<sequence>MLSALRPEIKNLDDKIGLAVERFLKSELAYRGVAVSGGNYESGGEHGECDLVIETPETVIFAEVKKKPLTRKAKAGSDTALMLDLAGSLLAAQAQAGWHEVRFRRDGHLNLDDKGTTTFIELSNRGIERVAISLLDYGGFQDRIILKQFLESTIGAKFMVDDERLKNKFEKINDALTDIHTQLVQLHPGESKINQPFIHCWFISVPQFLILLDDVTDSLSFKNALWSSRHITTGSSDFYFDLSYMRRLKNK</sequence>
<evidence type="ECO:0008006" key="3">
    <source>
        <dbReference type="Google" id="ProtNLM"/>
    </source>
</evidence>
<accession>A0ABP3CZ44</accession>
<evidence type="ECO:0000313" key="1">
    <source>
        <dbReference type="EMBL" id="GAA0219013.1"/>
    </source>
</evidence>
<comment type="caution">
    <text evidence="1">The sequence shown here is derived from an EMBL/GenBank/DDBJ whole genome shotgun (WGS) entry which is preliminary data.</text>
</comment>
<evidence type="ECO:0000313" key="2">
    <source>
        <dbReference type="Proteomes" id="UP001501176"/>
    </source>
</evidence>
<protein>
    <recommendedName>
        <fullName evidence="3">Restriction endonuclease type IV Mrr domain-containing protein</fullName>
    </recommendedName>
</protein>
<dbReference type="Proteomes" id="UP001501176">
    <property type="component" value="Unassembled WGS sequence"/>
</dbReference>
<reference evidence="2" key="1">
    <citation type="journal article" date="2019" name="Int. J. Syst. Evol. Microbiol.">
        <title>The Global Catalogue of Microorganisms (GCM) 10K type strain sequencing project: providing services to taxonomists for standard genome sequencing and annotation.</title>
        <authorList>
            <consortium name="The Broad Institute Genomics Platform"/>
            <consortium name="The Broad Institute Genome Sequencing Center for Infectious Disease"/>
            <person name="Wu L."/>
            <person name="Ma J."/>
        </authorList>
    </citation>
    <scope>NUCLEOTIDE SEQUENCE [LARGE SCALE GENOMIC DNA]</scope>
    <source>
        <strain evidence="2">JCM 16240</strain>
    </source>
</reference>
<gene>
    <name evidence="1" type="ORF">GCM10009125_04960</name>
</gene>
<dbReference type="EMBL" id="BAAAFN010000006">
    <property type="protein sequence ID" value="GAA0219013.1"/>
    <property type="molecule type" value="Genomic_DNA"/>
</dbReference>